<evidence type="ECO:0000256" key="1">
    <source>
        <dbReference type="ARBA" id="ARBA00009437"/>
    </source>
</evidence>
<dbReference type="GO" id="GO:0003700">
    <property type="term" value="F:DNA-binding transcription factor activity"/>
    <property type="evidence" value="ECO:0007669"/>
    <property type="project" value="TreeGrafter"/>
</dbReference>
<evidence type="ECO:0000313" key="4">
    <source>
        <dbReference type="EMBL" id="KRG40815.1"/>
    </source>
</evidence>
<dbReference type="Pfam" id="PF03466">
    <property type="entry name" value="LysR_substrate"/>
    <property type="match status" value="1"/>
</dbReference>
<dbReference type="AlphaFoldDB" id="A0A0R0A743"/>
<dbReference type="EMBL" id="LLXU01000093">
    <property type="protein sequence ID" value="KRG40815.1"/>
    <property type="molecule type" value="Genomic_DNA"/>
</dbReference>
<dbReference type="PANTHER" id="PTHR30537:SF74">
    <property type="entry name" value="HTH-TYPE TRANSCRIPTIONAL REGULATOR TRPI"/>
    <property type="match status" value="1"/>
</dbReference>
<evidence type="ECO:0000313" key="5">
    <source>
        <dbReference type="Proteomes" id="UP000051802"/>
    </source>
</evidence>
<comment type="caution">
    <text evidence="4">The sequence shown here is derived from an EMBL/GenBank/DDBJ whole genome shotgun (WGS) entry which is preliminary data.</text>
</comment>
<protein>
    <recommendedName>
        <fullName evidence="3">LysR substrate-binding domain-containing protein</fullName>
    </recommendedName>
</protein>
<feature type="region of interest" description="Disordered" evidence="2">
    <location>
        <begin position="1"/>
        <end position="27"/>
    </location>
</feature>
<comment type="similarity">
    <text evidence="1">Belongs to the LysR transcriptional regulatory family.</text>
</comment>
<reference evidence="4 5" key="1">
    <citation type="submission" date="2015-10" db="EMBL/GenBank/DDBJ databases">
        <title>Genome sequencing and analysis of members of genus Stenotrophomonas.</title>
        <authorList>
            <person name="Patil P.P."/>
            <person name="Midha S."/>
            <person name="Patil P.B."/>
        </authorList>
    </citation>
    <scope>NUCLEOTIDE SEQUENCE [LARGE SCALE GENOMIC DNA]</scope>
    <source>
        <strain evidence="4 5">JCM 16536</strain>
    </source>
</reference>
<evidence type="ECO:0000259" key="3">
    <source>
        <dbReference type="Pfam" id="PF03466"/>
    </source>
</evidence>
<sequence length="246" mass="26954">MARGDPRVRKNAAAGNASPADTGQGRLSLTSLPSLGTGWLAPRLARFHRQNPHLRVDLEMSREVRDLSVTHFDAALRSGHGRWRGLHSAVLFPCIFMPLCAPSLRRAAGALEDPDLPLDVPLLGRPDWWRLWYRARGFPLADLSAKFGARLPEEHLDIAAAVAGQGVAIGSPLLFEHELRSGALVPAHAFVSSDGRAFWFTTPVGRCHQDKIVRFRRWIEGEAASTRQAGRPFLSRVVACPPALGD</sequence>
<accession>A0A0R0A743</accession>
<keyword evidence="5" id="KW-1185">Reference proteome</keyword>
<dbReference type="GO" id="GO:0006351">
    <property type="term" value="P:DNA-templated transcription"/>
    <property type="evidence" value="ECO:0007669"/>
    <property type="project" value="TreeGrafter"/>
</dbReference>
<dbReference type="Proteomes" id="UP000051802">
    <property type="component" value="Unassembled WGS sequence"/>
</dbReference>
<dbReference type="RefSeq" id="WP_057647477.1">
    <property type="nucleotide sequence ID" value="NZ_LLXU01000093.1"/>
</dbReference>
<proteinExistence type="inferred from homology"/>
<dbReference type="GO" id="GO:0043565">
    <property type="term" value="F:sequence-specific DNA binding"/>
    <property type="evidence" value="ECO:0007669"/>
    <property type="project" value="TreeGrafter"/>
</dbReference>
<organism evidence="4 5">
    <name type="scientific">Stenotrophomonas panacihumi</name>
    <dbReference type="NCBI Taxonomy" id="676599"/>
    <lineage>
        <taxon>Bacteria</taxon>
        <taxon>Pseudomonadati</taxon>
        <taxon>Pseudomonadota</taxon>
        <taxon>Gammaproteobacteria</taxon>
        <taxon>Lysobacterales</taxon>
        <taxon>Lysobacteraceae</taxon>
        <taxon>Stenotrophomonas</taxon>
    </lineage>
</organism>
<gene>
    <name evidence="4" type="ORF">ARC20_12370</name>
</gene>
<feature type="domain" description="LysR substrate-binding" evidence="3">
    <location>
        <begin position="22"/>
        <end position="221"/>
    </location>
</feature>
<dbReference type="SUPFAM" id="SSF53850">
    <property type="entry name" value="Periplasmic binding protein-like II"/>
    <property type="match status" value="1"/>
</dbReference>
<dbReference type="InterPro" id="IPR058163">
    <property type="entry name" value="LysR-type_TF_proteobact-type"/>
</dbReference>
<evidence type="ECO:0000256" key="2">
    <source>
        <dbReference type="SAM" id="MobiDB-lite"/>
    </source>
</evidence>
<dbReference type="Gene3D" id="3.40.190.10">
    <property type="entry name" value="Periplasmic binding protein-like II"/>
    <property type="match status" value="2"/>
</dbReference>
<dbReference type="InterPro" id="IPR005119">
    <property type="entry name" value="LysR_subst-bd"/>
</dbReference>
<dbReference type="PANTHER" id="PTHR30537">
    <property type="entry name" value="HTH-TYPE TRANSCRIPTIONAL REGULATOR"/>
    <property type="match status" value="1"/>
</dbReference>
<name>A0A0R0A743_9GAMM</name>